<dbReference type="GO" id="GO:0005524">
    <property type="term" value="F:ATP binding"/>
    <property type="evidence" value="ECO:0007669"/>
    <property type="project" value="UniProtKB-KW"/>
</dbReference>
<keyword evidence="5" id="KW-0547">Nucleotide-binding</keyword>
<dbReference type="Gene3D" id="3.40.50.2020">
    <property type="match status" value="1"/>
</dbReference>
<dbReference type="InterPro" id="IPR029099">
    <property type="entry name" value="Pribosyltran_N"/>
</dbReference>
<keyword evidence="3" id="KW-0479">Metal-binding</keyword>
<comment type="catalytic activity">
    <reaction evidence="9">
        <text>D-ribose 5-phosphate + ATP = 5-phospho-alpha-D-ribose 1-diphosphate + AMP + H(+)</text>
        <dbReference type="Rhea" id="RHEA:15609"/>
        <dbReference type="ChEBI" id="CHEBI:15378"/>
        <dbReference type="ChEBI" id="CHEBI:30616"/>
        <dbReference type="ChEBI" id="CHEBI:58017"/>
        <dbReference type="ChEBI" id="CHEBI:78346"/>
        <dbReference type="ChEBI" id="CHEBI:456215"/>
        <dbReference type="EC" id="2.7.6.1"/>
    </reaction>
</comment>
<evidence type="ECO:0000256" key="7">
    <source>
        <dbReference type="ARBA" id="ARBA00022840"/>
    </source>
</evidence>
<evidence type="ECO:0000256" key="8">
    <source>
        <dbReference type="ARBA" id="ARBA00022842"/>
    </source>
</evidence>
<dbReference type="InterPro" id="IPR029057">
    <property type="entry name" value="PRTase-like"/>
</dbReference>
<dbReference type="SMART" id="SM01400">
    <property type="entry name" value="Pribosyltran_N"/>
    <property type="match status" value="1"/>
</dbReference>
<keyword evidence="7" id="KW-0067">ATP-binding</keyword>
<dbReference type="GO" id="GO:0005737">
    <property type="term" value="C:cytoplasm"/>
    <property type="evidence" value="ECO:0007669"/>
    <property type="project" value="TreeGrafter"/>
</dbReference>
<keyword evidence="6" id="KW-0418">Kinase</keyword>
<dbReference type="AlphaFoldDB" id="X1KY12"/>
<dbReference type="GO" id="GO:0006164">
    <property type="term" value="P:purine nucleotide biosynthetic process"/>
    <property type="evidence" value="ECO:0007669"/>
    <property type="project" value="TreeGrafter"/>
</dbReference>
<sequence>MKLENELGLFSGRANPELANKIAKHIGVPLGKMELSSFSDKEMYVRINENVRGKDVFLIQPTSPPANENLMELLIMIDAFQRASARRITAVISYYGYGRQDRKDEPRVPITAKLVANLVTTAG</sequence>
<feature type="non-terminal residue" evidence="11">
    <location>
        <position position="123"/>
    </location>
</feature>
<reference evidence="11" key="1">
    <citation type="journal article" date="2014" name="Front. Microbiol.">
        <title>High frequency of phylogenetically diverse reductive dehalogenase-homologous genes in deep subseafloor sedimentary metagenomes.</title>
        <authorList>
            <person name="Kawai M."/>
            <person name="Futagami T."/>
            <person name="Toyoda A."/>
            <person name="Takaki Y."/>
            <person name="Nishi S."/>
            <person name="Hori S."/>
            <person name="Arai W."/>
            <person name="Tsubouchi T."/>
            <person name="Morono Y."/>
            <person name="Uchiyama I."/>
            <person name="Ito T."/>
            <person name="Fujiyama A."/>
            <person name="Inagaki F."/>
            <person name="Takami H."/>
        </authorList>
    </citation>
    <scope>NUCLEOTIDE SEQUENCE</scope>
    <source>
        <strain evidence="11">Expedition CK06-06</strain>
    </source>
</reference>
<evidence type="ECO:0000256" key="4">
    <source>
        <dbReference type="ARBA" id="ARBA00022727"/>
    </source>
</evidence>
<dbReference type="NCBIfam" id="TIGR01251">
    <property type="entry name" value="ribP_PPkin"/>
    <property type="match status" value="1"/>
</dbReference>
<dbReference type="GO" id="GO:0016301">
    <property type="term" value="F:kinase activity"/>
    <property type="evidence" value="ECO:0007669"/>
    <property type="project" value="UniProtKB-KW"/>
</dbReference>
<evidence type="ECO:0000256" key="5">
    <source>
        <dbReference type="ARBA" id="ARBA00022741"/>
    </source>
</evidence>
<dbReference type="GO" id="GO:0004749">
    <property type="term" value="F:ribose phosphate diphosphokinase activity"/>
    <property type="evidence" value="ECO:0007669"/>
    <property type="project" value="UniProtKB-EC"/>
</dbReference>
<evidence type="ECO:0000256" key="1">
    <source>
        <dbReference type="ARBA" id="ARBA00013247"/>
    </source>
</evidence>
<name>X1KY12_9ZZZZ</name>
<organism evidence="11">
    <name type="scientific">marine sediment metagenome</name>
    <dbReference type="NCBI Taxonomy" id="412755"/>
    <lineage>
        <taxon>unclassified sequences</taxon>
        <taxon>metagenomes</taxon>
        <taxon>ecological metagenomes</taxon>
    </lineage>
</organism>
<evidence type="ECO:0000256" key="6">
    <source>
        <dbReference type="ARBA" id="ARBA00022777"/>
    </source>
</evidence>
<dbReference type="GO" id="GO:0000287">
    <property type="term" value="F:magnesium ion binding"/>
    <property type="evidence" value="ECO:0007669"/>
    <property type="project" value="InterPro"/>
</dbReference>
<evidence type="ECO:0000256" key="9">
    <source>
        <dbReference type="ARBA" id="ARBA00049535"/>
    </source>
</evidence>
<dbReference type="SUPFAM" id="SSF53271">
    <property type="entry name" value="PRTase-like"/>
    <property type="match status" value="1"/>
</dbReference>
<evidence type="ECO:0000313" key="11">
    <source>
        <dbReference type="EMBL" id="GAH86863.1"/>
    </source>
</evidence>
<feature type="domain" description="Ribose-phosphate pyrophosphokinase N-terminal" evidence="10">
    <location>
        <begin position="9"/>
        <end position="123"/>
    </location>
</feature>
<dbReference type="Pfam" id="PF13793">
    <property type="entry name" value="Pribosyltran_N"/>
    <property type="match status" value="1"/>
</dbReference>
<gene>
    <name evidence="11" type="ORF">S03H2_63694</name>
</gene>
<keyword evidence="8" id="KW-0460">Magnesium</keyword>
<evidence type="ECO:0000259" key="10">
    <source>
        <dbReference type="Pfam" id="PF13793"/>
    </source>
</evidence>
<dbReference type="EMBL" id="BARU01041291">
    <property type="protein sequence ID" value="GAH86863.1"/>
    <property type="molecule type" value="Genomic_DNA"/>
</dbReference>
<accession>X1KY12</accession>
<dbReference type="FunFam" id="3.40.50.2020:FF:000007">
    <property type="entry name" value="Ribose-phosphate pyrophosphokinase"/>
    <property type="match status" value="1"/>
</dbReference>
<dbReference type="GO" id="GO:0006015">
    <property type="term" value="P:5-phosphoribose 1-diphosphate biosynthetic process"/>
    <property type="evidence" value="ECO:0007669"/>
    <property type="project" value="TreeGrafter"/>
</dbReference>
<evidence type="ECO:0000256" key="2">
    <source>
        <dbReference type="ARBA" id="ARBA00022679"/>
    </source>
</evidence>
<evidence type="ECO:0000256" key="3">
    <source>
        <dbReference type="ARBA" id="ARBA00022723"/>
    </source>
</evidence>
<proteinExistence type="predicted"/>
<keyword evidence="2" id="KW-0808">Transferase</keyword>
<dbReference type="PANTHER" id="PTHR10210">
    <property type="entry name" value="RIBOSE-PHOSPHATE DIPHOSPHOKINASE FAMILY MEMBER"/>
    <property type="match status" value="1"/>
</dbReference>
<dbReference type="InterPro" id="IPR005946">
    <property type="entry name" value="Rib-P_diPkinase"/>
</dbReference>
<dbReference type="GO" id="GO:0002189">
    <property type="term" value="C:ribose phosphate diphosphokinase complex"/>
    <property type="evidence" value="ECO:0007669"/>
    <property type="project" value="TreeGrafter"/>
</dbReference>
<dbReference type="EC" id="2.7.6.1" evidence="1"/>
<protein>
    <recommendedName>
        <fullName evidence="1">ribose-phosphate diphosphokinase</fullName>
        <ecNumber evidence="1">2.7.6.1</ecNumber>
    </recommendedName>
</protein>
<keyword evidence="4" id="KW-0545">Nucleotide biosynthesis</keyword>
<dbReference type="PANTHER" id="PTHR10210:SF41">
    <property type="entry name" value="RIBOSE-PHOSPHATE PYROPHOSPHOKINASE 1, CHLOROPLASTIC"/>
    <property type="match status" value="1"/>
</dbReference>
<comment type="caution">
    <text evidence="11">The sequence shown here is derived from an EMBL/GenBank/DDBJ whole genome shotgun (WGS) entry which is preliminary data.</text>
</comment>